<dbReference type="Proteomes" id="UP000633619">
    <property type="component" value="Unassembled WGS sequence"/>
</dbReference>
<dbReference type="SMART" id="SM00382">
    <property type="entry name" value="AAA"/>
    <property type="match status" value="1"/>
</dbReference>
<evidence type="ECO:0000313" key="10">
    <source>
        <dbReference type="EMBL" id="MBH8596084.1"/>
    </source>
</evidence>
<evidence type="ECO:0000313" key="11">
    <source>
        <dbReference type="Proteomes" id="UP000633619"/>
    </source>
</evidence>
<feature type="domain" description="ABC transporter" evidence="9">
    <location>
        <begin position="2"/>
        <end position="227"/>
    </location>
</feature>
<reference evidence="10 11" key="1">
    <citation type="submission" date="2020-12" db="EMBL/GenBank/DDBJ databases">
        <title>WGS of Thermoactinomyces spp.</title>
        <authorList>
            <person name="Cheng K."/>
        </authorList>
    </citation>
    <scope>NUCLEOTIDE SEQUENCE [LARGE SCALE GENOMIC DNA]</scope>
    <source>
        <strain evidence="11">CICC 10671\DSM 43846</strain>
    </source>
</reference>
<protein>
    <submittedName>
        <fullName evidence="10">ABC transporter ATP-binding protein</fullName>
    </submittedName>
</protein>
<keyword evidence="6 10" id="KW-0067">ATP-binding</keyword>
<evidence type="ECO:0000256" key="4">
    <source>
        <dbReference type="ARBA" id="ARBA00022475"/>
    </source>
</evidence>
<dbReference type="PANTHER" id="PTHR42711:SF5">
    <property type="entry name" value="ABC TRANSPORTER ATP-BINDING PROTEIN NATA"/>
    <property type="match status" value="1"/>
</dbReference>
<evidence type="ECO:0000256" key="8">
    <source>
        <dbReference type="ARBA" id="ARBA00023136"/>
    </source>
</evidence>
<gene>
    <name evidence="10" type="ORF">I8U20_12230</name>
</gene>
<sequence length="304" mass="34363">MIKVKNLTKKYGDQVVVKGISFTVKEHHIFGLLGPNGAGKTTTMEMMEGLRNPDEGSIEIAGVDAVRDRDQLKQIIGVQLQSTALFEHLTVRESLELYAGFYPKARPVQELLRSFDLQEKEKTQVKHLSGGQRQKLAIAIAVVHDPKVIFLDEPTTGLDPQARRRLWDLIFQLRDEGRTIVLSTHYMEEAEVLCDQVAIMSQGRLLEVDSPHGLIRGLDFQSRIEFVLPDSGLDQELSELPGVMEVSREENEIVSIHTNDLSQTLQELIPWASRHWIPLTGLRTRSATLEDVFLHKTGERLRGE</sequence>
<evidence type="ECO:0000259" key="9">
    <source>
        <dbReference type="PROSITE" id="PS50893"/>
    </source>
</evidence>
<dbReference type="InterPro" id="IPR027417">
    <property type="entry name" value="P-loop_NTPase"/>
</dbReference>
<dbReference type="CDD" id="cd03230">
    <property type="entry name" value="ABC_DR_subfamily_A"/>
    <property type="match status" value="1"/>
</dbReference>
<evidence type="ECO:0000256" key="1">
    <source>
        <dbReference type="ARBA" id="ARBA00004236"/>
    </source>
</evidence>
<evidence type="ECO:0000256" key="3">
    <source>
        <dbReference type="ARBA" id="ARBA00022448"/>
    </source>
</evidence>
<dbReference type="InterPro" id="IPR017871">
    <property type="entry name" value="ABC_transporter-like_CS"/>
</dbReference>
<keyword evidence="7" id="KW-1278">Translocase</keyword>
<dbReference type="InterPro" id="IPR050763">
    <property type="entry name" value="ABC_transporter_ATP-binding"/>
</dbReference>
<keyword evidence="4" id="KW-1003">Cell membrane</keyword>
<dbReference type="EMBL" id="JAECVW010000009">
    <property type="protein sequence ID" value="MBH8596084.1"/>
    <property type="molecule type" value="Genomic_DNA"/>
</dbReference>
<evidence type="ECO:0000256" key="5">
    <source>
        <dbReference type="ARBA" id="ARBA00022741"/>
    </source>
</evidence>
<comment type="similarity">
    <text evidence="2">Belongs to the ABC transporter superfamily.</text>
</comment>
<dbReference type="Pfam" id="PF00005">
    <property type="entry name" value="ABC_tran"/>
    <property type="match status" value="1"/>
</dbReference>
<keyword evidence="8" id="KW-0472">Membrane</keyword>
<keyword evidence="3" id="KW-0813">Transport</keyword>
<dbReference type="AlphaFoldDB" id="A0A8I1DFG6"/>
<dbReference type="GO" id="GO:0016887">
    <property type="term" value="F:ATP hydrolysis activity"/>
    <property type="evidence" value="ECO:0007669"/>
    <property type="project" value="InterPro"/>
</dbReference>
<evidence type="ECO:0000256" key="2">
    <source>
        <dbReference type="ARBA" id="ARBA00005417"/>
    </source>
</evidence>
<dbReference type="RefSeq" id="WP_181732762.1">
    <property type="nucleotide sequence ID" value="NZ_JACEIR010000011.1"/>
</dbReference>
<keyword evidence="11" id="KW-1185">Reference proteome</keyword>
<name>A0A8I1DFG6_THEIN</name>
<comment type="subcellular location">
    <subcellularLocation>
        <location evidence="1">Cell membrane</location>
    </subcellularLocation>
</comment>
<dbReference type="FunFam" id="3.40.50.300:FF:000589">
    <property type="entry name" value="ABC transporter, ATP-binding subunit"/>
    <property type="match status" value="1"/>
</dbReference>
<evidence type="ECO:0000256" key="6">
    <source>
        <dbReference type="ARBA" id="ARBA00022840"/>
    </source>
</evidence>
<evidence type="ECO:0000256" key="7">
    <source>
        <dbReference type="ARBA" id="ARBA00022967"/>
    </source>
</evidence>
<dbReference type="Gene3D" id="3.40.50.300">
    <property type="entry name" value="P-loop containing nucleotide triphosphate hydrolases"/>
    <property type="match status" value="1"/>
</dbReference>
<keyword evidence="5" id="KW-0547">Nucleotide-binding</keyword>
<dbReference type="PROSITE" id="PS00211">
    <property type="entry name" value="ABC_TRANSPORTER_1"/>
    <property type="match status" value="1"/>
</dbReference>
<dbReference type="InterPro" id="IPR003439">
    <property type="entry name" value="ABC_transporter-like_ATP-bd"/>
</dbReference>
<accession>A0A8I1DFG6</accession>
<dbReference type="InterPro" id="IPR003593">
    <property type="entry name" value="AAA+_ATPase"/>
</dbReference>
<dbReference type="GO" id="GO:0005886">
    <property type="term" value="C:plasma membrane"/>
    <property type="evidence" value="ECO:0007669"/>
    <property type="project" value="UniProtKB-SubCell"/>
</dbReference>
<proteinExistence type="inferred from homology"/>
<dbReference type="PROSITE" id="PS50893">
    <property type="entry name" value="ABC_TRANSPORTER_2"/>
    <property type="match status" value="1"/>
</dbReference>
<dbReference type="PANTHER" id="PTHR42711">
    <property type="entry name" value="ABC TRANSPORTER ATP-BINDING PROTEIN"/>
    <property type="match status" value="1"/>
</dbReference>
<comment type="caution">
    <text evidence="10">The sequence shown here is derived from an EMBL/GenBank/DDBJ whole genome shotgun (WGS) entry which is preliminary data.</text>
</comment>
<dbReference type="SUPFAM" id="SSF52540">
    <property type="entry name" value="P-loop containing nucleoside triphosphate hydrolases"/>
    <property type="match status" value="1"/>
</dbReference>
<organism evidence="10 11">
    <name type="scientific">Thermoactinomyces intermedius</name>
    <dbReference type="NCBI Taxonomy" id="2024"/>
    <lineage>
        <taxon>Bacteria</taxon>
        <taxon>Bacillati</taxon>
        <taxon>Bacillota</taxon>
        <taxon>Bacilli</taxon>
        <taxon>Bacillales</taxon>
        <taxon>Thermoactinomycetaceae</taxon>
        <taxon>Thermoactinomyces</taxon>
    </lineage>
</organism>
<dbReference type="GO" id="GO:0005524">
    <property type="term" value="F:ATP binding"/>
    <property type="evidence" value="ECO:0007669"/>
    <property type="project" value="UniProtKB-KW"/>
</dbReference>